<dbReference type="AlphaFoldDB" id="A0A3M7QYM0"/>
<dbReference type="Proteomes" id="UP000276133">
    <property type="component" value="Unassembled WGS sequence"/>
</dbReference>
<dbReference type="EMBL" id="REGN01004730">
    <property type="protein sequence ID" value="RNA16319.1"/>
    <property type="molecule type" value="Genomic_DNA"/>
</dbReference>
<keyword evidence="2" id="KW-1185">Reference proteome</keyword>
<sequence>MNTESFTIPSLITGFDWMTNLQLPLCQVGAVAQKGSRKEGERISLSTRIERDILFFVCYTTDTF</sequence>
<name>A0A3M7QYM0_BRAPC</name>
<reference evidence="1 2" key="1">
    <citation type="journal article" date="2018" name="Sci. Rep.">
        <title>Genomic signatures of local adaptation to the degree of environmental predictability in rotifers.</title>
        <authorList>
            <person name="Franch-Gras L."/>
            <person name="Hahn C."/>
            <person name="Garcia-Roger E.M."/>
            <person name="Carmona M.J."/>
            <person name="Serra M."/>
            <person name="Gomez A."/>
        </authorList>
    </citation>
    <scope>NUCLEOTIDE SEQUENCE [LARGE SCALE GENOMIC DNA]</scope>
    <source>
        <strain evidence="1">HYR1</strain>
    </source>
</reference>
<accession>A0A3M7QYM0</accession>
<organism evidence="1 2">
    <name type="scientific">Brachionus plicatilis</name>
    <name type="common">Marine rotifer</name>
    <name type="synonym">Brachionus muelleri</name>
    <dbReference type="NCBI Taxonomy" id="10195"/>
    <lineage>
        <taxon>Eukaryota</taxon>
        <taxon>Metazoa</taxon>
        <taxon>Spiralia</taxon>
        <taxon>Gnathifera</taxon>
        <taxon>Rotifera</taxon>
        <taxon>Eurotatoria</taxon>
        <taxon>Monogononta</taxon>
        <taxon>Pseudotrocha</taxon>
        <taxon>Ploima</taxon>
        <taxon>Brachionidae</taxon>
        <taxon>Brachionus</taxon>
    </lineage>
</organism>
<gene>
    <name evidence="1" type="ORF">BpHYR1_041420</name>
</gene>
<comment type="caution">
    <text evidence="1">The sequence shown here is derived from an EMBL/GenBank/DDBJ whole genome shotgun (WGS) entry which is preliminary data.</text>
</comment>
<evidence type="ECO:0000313" key="2">
    <source>
        <dbReference type="Proteomes" id="UP000276133"/>
    </source>
</evidence>
<evidence type="ECO:0000313" key="1">
    <source>
        <dbReference type="EMBL" id="RNA16319.1"/>
    </source>
</evidence>
<protein>
    <submittedName>
        <fullName evidence="1">Uncharacterized protein</fullName>
    </submittedName>
</protein>
<proteinExistence type="predicted"/>